<dbReference type="EMBL" id="CP081294">
    <property type="protein sequence ID" value="QZD95162.1"/>
    <property type="molecule type" value="Genomic_DNA"/>
</dbReference>
<keyword evidence="3" id="KW-1185">Reference proteome</keyword>
<protein>
    <submittedName>
        <fullName evidence="2">Zn-dependent exopeptidase M28</fullName>
    </submittedName>
</protein>
<dbReference type="Pfam" id="PF04389">
    <property type="entry name" value="Peptidase_M28"/>
    <property type="match status" value="1"/>
</dbReference>
<dbReference type="Gene3D" id="3.40.630.10">
    <property type="entry name" value="Zn peptidases"/>
    <property type="match status" value="1"/>
</dbReference>
<gene>
    <name evidence="2" type="ORF">K3136_00040</name>
</gene>
<evidence type="ECO:0000313" key="3">
    <source>
        <dbReference type="Proteomes" id="UP000824321"/>
    </source>
</evidence>
<dbReference type="PANTHER" id="PTHR12147">
    <property type="entry name" value="METALLOPEPTIDASE M28 FAMILY MEMBER"/>
    <property type="match status" value="1"/>
</dbReference>
<dbReference type="PANTHER" id="PTHR12147:SF26">
    <property type="entry name" value="PEPTIDASE M28 DOMAIN-CONTAINING PROTEIN"/>
    <property type="match status" value="1"/>
</dbReference>
<sequence>MGLRGKLGIAAAGLAGFLIIAGNTQALRATEYATGLEAFIGERVTTEQRRTAAVRIMSELAEAGIEARLQSYDTGNTNWALDLVLPPVLGANVAVEIPSTEPSEQTIVIGAHYDTVKGSPGADDNASGTYAVIELAKRVSEMPMRRMNVVFVWFDQEEIGLVGSKIFAANWKASGLALHSMHNIDMIGFDGNGDGRFDLDVPEGELAEIYLEEAEALGIPIARDTFNSSDHASFRKFGFRAVCLSEDFSHKDINPTYHRRGDKTIDREYMQSGIDLVAAVMKRLLEQ</sequence>
<name>A0ABX9A1L9_9SPHN</name>
<dbReference type="RefSeq" id="WP_221430904.1">
    <property type="nucleotide sequence ID" value="NZ_CP081294.1"/>
</dbReference>
<accession>A0ABX9A1L9</accession>
<proteinExistence type="predicted"/>
<evidence type="ECO:0000313" key="2">
    <source>
        <dbReference type="EMBL" id="QZD95162.1"/>
    </source>
</evidence>
<organism evidence="2 3">
    <name type="scientific">Qipengyuania gelatinilytica</name>
    <dbReference type="NCBI Taxonomy" id="2867231"/>
    <lineage>
        <taxon>Bacteria</taxon>
        <taxon>Pseudomonadati</taxon>
        <taxon>Pseudomonadota</taxon>
        <taxon>Alphaproteobacteria</taxon>
        <taxon>Sphingomonadales</taxon>
        <taxon>Erythrobacteraceae</taxon>
        <taxon>Qipengyuania</taxon>
    </lineage>
</organism>
<feature type="domain" description="Peptidase M28" evidence="1">
    <location>
        <begin position="92"/>
        <end position="268"/>
    </location>
</feature>
<reference evidence="2 3" key="1">
    <citation type="submission" date="2021-08" db="EMBL/GenBank/DDBJ databases">
        <title>Comparative Genomics Analysis of the Genus Qipengyuania Reveals Extensive Genetic Diversity and Metabolic Versatility, Including the Description of Fifteen Novel Species.</title>
        <authorList>
            <person name="Liu Y."/>
        </authorList>
    </citation>
    <scope>NUCLEOTIDE SEQUENCE [LARGE SCALE GENOMIC DNA]</scope>
    <source>
        <strain evidence="2 3">1NDH1</strain>
    </source>
</reference>
<dbReference type="InterPro" id="IPR045175">
    <property type="entry name" value="M28_fam"/>
</dbReference>
<dbReference type="Proteomes" id="UP000824321">
    <property type="component" value="Chromosome"/>
</dbReference>
<dbReference type="SUPFAM" id="SSF53187">
    <property type="entry name" value="Zn-dependent exopeptidases"/>
    <property type="match status" value="1"/>
</dbReference>
<dbReference type="InterPro" id="IPR007484">
    <property type="entry name" value="Peptidase_M28"/>
</dbReference>
<evidence type="ECO:0000259" key="1">
    <source>
        <dbReference type="Pfam" id="PF04389"/>
    </source>
</evidence>